<gene>
    <name evidence="1" type="ORF">GCM10025751_04440</name>
</gene>
<dbReference type="GeneID" id="68615131"/>
<evidence type="ECO:0000313" key="2">
    <source>
        <dbReference type="Proteomes" id="UP001501729"/>
    </source>
</evidence>
<dbReference type="AlphaFoldDB" id="A0AAV3UBQ1"/>
<keyword evidence="2" id="KW-1185">Reference proteome</keyword>
<organism evidence="1 2">
    <name type="scientific">Haladaptatus pallidirubidus</name>
    <dbReference type="NCBI Taxonomy" id="1008152"/>
    <lineage>
        <taxon>Archaea</taxon>
        <taxon>Methanobacteriati</taxon>
        <taxon>Methanobacteriota</taxon>
        <taxon>Stenosarchaea group</taxon>
        <taxon>Halobacteria</taxon>
        <taxon>Halobacteriales</taxon>
        <taxon>Haladaptataceae</taxon>
        <taxon>Haladaptatus</taxon>
    </lineage>
</organism>
<proteinExistence type="predicted"/>
<accession>A0AAV3UBQ1</accession>
<dbReference type="RefSeq" id="WP_227775247.1">
    <property type="nucleotide sequence ID" value="NZ_BAABKX010000001.1"/>
</dbReference>
<protein>
    <submittedName>
        <fullName evidence="1">Uncharacterized protein</fullName>
    </submittedName>
</protein>
<dbReference type="EMBL" id="BAABKX010000001">
    <property type="protein sequence ID" value="GAA5041809.1"/>
    <property type="molecule type" value="Genomic_DNA"/>
</dbReference>
<sequence>MSETQIVREPADGEPGLRVVPSGGRFVIEHYWPGGAGEGIVVDADDIPGLIDALSALSDD</sequence>
<evidence type="ECO:0000313" key="1">
    <source>
        <dbReference type="EMBL" id="GAA5041809.1"/>
    </source>
</evidence>
<reference evidence="1 2" key="1">
    <citation type="journal article" date="2019" name="Int. J. Syst. Evol. Microbiol.">
        <title>The Global Catalogue of Microorganisms (GCM) 10K type strain sequencing project: providing services to taxonomists for standard genome sequencing and annotation.</title>
        <authorList>
            <consortium name="The Broad Institute Genomics Platform"/>
            <consortium name="The Broad Institute Genome Sequencing Center for Infectious Disease"/>
            <person name="Wu L."/>
            <person name="Ma J."/>
        </authorList>
    </citation>
    <scope>NUCLEOTIDE SEQUENCE [LARGE SCALE GENOMIC DNA]</scope>
    <source>
        <strain evidence="1 2">JCM 17504</strain>
    </source>
</reference>
<dbReference type="Proteomes" id="UP001501729">
    <property type="component" value="Unassembled WGS sequence"/>
</dbReference>
<name>A0AAV3UBQ1_9EURY</name>
<comment type="caution">
    <text evidence="1">The sequence shown here is derived from an EMBL/GenBank/DDBJ whole genome shotgun (WGS) entry which is preliminary data.</text>
</comment>